<accession>A0ABV5V697</accession>
<dbReference type="Proteomes" id="UP001589613">
    <property type="component" value="Unassembled WGS sequence"/>
</dbReference>
<gene>
    <name evidence="2" type="ORF">ACFFN0_15075</name>
</gene>
<comment type="caution">
    <text evidence="2">The sequence shown here is derived from an EMBL/GenBank/DDBJ whole genome shotgun (WGS) entry which is preliminary data.</text>
</comment>
<sequence>MRQQEMAAVAPTAVCAVTVTHNSAGHLPTLLNSLQAQLHDSIRLSAIVVDNASTDDSVEVAGAHPGVTVVTAGGNLGYAGGINVAVRTVPPVDAVLILNPDLVLEPGAVAALVSTMRRTGAAVVVPQIRDSDGDVYPSLRREPTRRTALGDALFGSRLRRRPGSTSETVWARAGYEVAHQIDWATGAALLVRRDALDEVGEWDERFFLYSEETDYMRRVRDAGGAIWYEPAARVHHRQGGSGTSVDLDVLLTVNRVRYARKHQSPRRAAQFRAAVVLGEALRSYAPVHRAALRTLLRESSWIDLPHADRGTPRTGLGGSIIIPAHNESAVLGRTLDAVTPLCQAGVEVVVAANGCSDGTVEIARAAPGTRVLDLPAPGKTAALNAADAVAGSWPRLYLDADVTVTPRAVMDVFTQLQSGALAARPPYVWDLRGAGPLVRSYYRARSRMPSMSRALWGAGVYALSKEGHRRVAPFPDVIADDLLVDSTFAQDEKVVVPTDPAVVRTPRTTTALLTVLRRQARGPAQLGVSTSASTVRELASTVTGPLSLLDAVVYASLAIAARSGRDPAGTVWERDATSRGPS</sequence>
<feature type="domain" description="Glycosyltransferase 2-like" evidence="1">
    <location>
        <begin position="16"/>
        <end position="144"/>
    </location>
</feature>
<dbReference type="Gene3D" id="3.90.550.10">
    <property type="entry name" value="Spore Coat Polysaccharide Biosynthesis Protein SpsA, Chain A"/>
    <property type="match status" value="2"/>
</dbReference>
<dbReference type="PANTHER" id="PTHR43179:SF7">
    <property type="entry name" value="RHAMNOSYLTRANSFERASE WBBL"/>
    <property type="match status" value="1"/>
</dbReference>
<evidence type="ECO:0000313" key="2">
    <source>
        <dbReference type="EMBL" id="MFB9733369.1"/>
    </source>
</evidence>
<evidence type="ECO:0000313" key="3">
    <source>
        <dbReference type="Proteomes" id="UP001589613"/>
    </source>
</evidence>
<dbReference type="InterPro" id="IPR029044">
    <property type="entry name" value="Nucleotide-diphossugar_trans"/>
</dbReference>
<dbReference type="RefSeq" id="WP_238330529.1">
    <property type="nucleotide sequence ID" value="NZ_JBHMAX010000033.1"/>
</dbReference>
<evidence type="ECO:0000259" key="1">
    <source>
        <dbReference type="Pfam" id="PF00535"/>
    </source>
</evidence>
<proteinExistence type="predicted"/>
<dbReference type="PANTHER" id="PTHR43179">
    <property type="entry name" value="RHAMNOSYLTRANSFERASE WBBL"/>
    <property type="match status" value="1"/>
</dbReference>
<keyword evidence="3" id="KW-1185">Reference proteome</keyword>
<dbReference type="InterPro" id="IPR001173">
    <property type="entry name" value="Glyco_trans_2-like"/>
</dbReference>
<reference evidence="2 3" key="1">
    <citation type="submission" date="2024-09" db="EMBL/GenBank/DDBJ databases">
        <authorList>
            <person name="Sun Q."/>
            <person name="Mori K."/>
        </authorList>
    </citation>
    <scope>NUCLEOTIDE SEQUENCE [LARGE SCALE GENOMIC DNA]</scope>
    <source>
        <strain evidence="2 3">JCM 12763</strain>
    </source>
</reference>
<name>A0ABV5V697_9MICO</name>
<protein>
    <submittedName>
        <fullName evidence="2">Glycosyltransferase family 2 protein</fullName>
    </submittedName>
</protein>
<dbReference type="CDD" id="cd04186">
    <property type="entry name" value="GT_2_like_c"/>
    <property type="match status" value="1"/>
</dbReference>
<organism evidence="2 3">
    <name type="scientific">Ornithinimicrobium kibberense</name>
    <dbReference type="NCBI Taxonomy" id="282060"/>
    <lineage>
        <taxon>Bacteria</taxon>
        <taxon>Bacillati</taxon>
        <taxon>Actinomycetota</taxon>
        <taxon>Actinomycetes</taxon>
        <taxon>Micrococcales</taxon>
        <taxon>Ornithinimicrobiaceae</taxon>
        <taxon>Ornithinimicrobium</taxon>
    </lineage>
</organism>
<feature type="domain" description="Glycosyltransferase 2-like" evidence="1">
    <location>
        <begin position="319"/>
        <end position="418"/>
    </location>
</feature>
<dbReference type="SUPFAM" id="SSF53448">
    <property type="entry name" value="Nucleotide-diphospho-sugar transferases"/>
    <property type="match status" value="2"/>
</dbReference>
<dbReference type="Pfam" id="PF00535">
    <property type="entry name" value="Glycos_transf_2"/>
    <property type="match status" value="2"/>
</dbReference>
<dbReference type="EMBL" id="JBHMAX010000033">
    <property type="protein sequence ID" value="MFB9733369.1"/>
    <property type="molecule type" value="Genomic_DNA"/>
</dbReference>